<accession>V2UQX2</accession>
<dbReference type="HAMAP" id="MF_01883">
    <property type="entry name" value="MdcB"/>
    <property type="match status" value="1"/>
</dbReference>
<dbReference type="RefSeq" id="WP_004900711.1">
    <property type="nucleotide sequence ID" value="NZ_BBTI01000002.1"/>
</dbReference>
<comment type="caution">
    <text evidence="6">The sequence shown here is derived from an EMBL/GenBank/DDBJ whole genome shotgun (WGS) entry which is preliminary data.</text>
</comment>
<dbReference type="GO" id="GO:0005524">
    <property type="term" value="F:ATP binding"/>
    <property type="evidence" value="ECO:0007669"/>
    <property type="project" value="UniProtKB-KW"/>
</dbReference>
<dbReference type="GO" id="GO:0046917">
    <property type="term" value="F:triphosphoribosyl-dephospho-CoA synthase activity"/>
    <property type="evidence" value="ECO:0007669"/>
    <property type="project" value="UniProtKB-UniRule"/>
</dbReference>
<dbReference type="Pfam" id="PF01874">
    <property type="entry name" value="CitG"/>
    <property type="match status" value="1"/>
</dbReference>
<name>V2UQX2_9GAMM</name>
<evidence type="ECO:0000313" key="7">
    <source>
        <dbReference type="Proteomes" id="UP000018418"/>
    </source>
</evidence>
<evidence type="ECO:0000256" key="1">
    <source>
        <dbReference type="ARBA" id="ARBA00001210"/>
    </source>
</evidence>
<dbReference type="STRING" id="396323.VH98_03135"/>
<dbReference type="InterPro" id="IPR017555">
    <property type="entry name" value="TriPribosyl-deP-CoA_syn"/>
</dbReference>
<dbReference type="HOGENOM" id="CLU_056179_0_0_6"/>
<dbReference type="PANTHER" id="PTHR30201:SF2">
    <property type="entry name" value="2-(5''-TRIPHOSPHORIBOSYL)-3'-DEPHOSPHOCOENZYME-A SYNTHASE"/>
    <property type="match status" value="1"/>
</dbReference>
<dbReference type="GO" id="GO:0051191">
    <property type="term" value="P:prosthetic group biosynthetic process"/>
    <property type="evidence" value="ECO:0007669"/>
    <property type="project" value="TreeGrafter"/>
</dbReference>
<dbReference type="EMBL" id="AYEU01000006">
    <property type="protein sequence ID" value="ESK51060.1"/>
    <property type="molecule type" value="Genomic_DNA"/>
</dbReference>
<dbReference type="Proteomes" id="UP000018418">
    <property type="component" value="Unassembled WGS sequence"/>
</dbReference>
<sequence>MNAFFQLKPQHYLADTFADFAVQALLDEVRLSPKPALVDARSSGAHQDLTLNLMEQSAESLRNMFVAMSLAAAQHGEISQALREQIGQLGREGEQAMLAVTGGVNTHRGAIWALGLLVTAATLLPQGTSAEEVCLCAGQIAQLEDRAVTAKATLSHGQMVLHKHGKQGAKQQAQQGFPAIRQHALPQLRHTRQRSMREEFARLDALLAIMQHLDDTCVLYRAGLNGLKRMQQGAGQVLALGGYASLAARRELYLLEIDLLRLNASPGGAADLLAATLFVDQVERFQGE</sequence>
<evidence type="ECO:0000256" key="5">
    <source>
        <dbReference type="HAMAP-Rule" id="MF_01883"/>
    </source>
</evidence>
<dbReference type="AlphaFoldDB" id="V2UQX2"/>
<organism evidence="6 7">
    <name type="scientific">Acinetobacter brisouii CIP 110357</name>
    <dbReference type="NCBI Taxonomy" id="1341683"/>
    <lineage>
        <taxon>Bacteria</taxon>
        <taxon>Pseudomonadati</taxon>
        <taxon>Pseudomonadota</taxon>
        <taxon>Gammaproteobacteria</taxon>
        <taxon>Moraxellales</taxon>
        <taxon>Moraxellaceae</taxon>
        <taxon>Acinetobacter</taxon>
    </lineage>
</organism>
<dbReference type="PATRIC" id="fig|1341683.3.peg.1547"/>
<comment type="similarity">
    <text evidence="5">Belongs to the CitG/MdcB family.</text>
</comment>
<keyword evidence="3 5" id="KW-0547">Nucleotide-binding</keyword>
<dbReference type="PANTHER" id="PTHR30201">
    <property type="entry name" value="TRIPHOSPHORIBOSYL-DEPHOSPHO-COA SYNTHASE"/>
    <property type="match status" value="1"/>
</dbReference>
<dbReference type="NCBIfam" id="TIGR03132">
    <property type="entry name" value="malonate_mdcB"/>
    <property type="match status" value="1"/>
</dbReference>
<evidence type="ECO:0000256" key="3">
    <source>
        <dbReference type="ARBA" id="ARBA00022741"/>
    </source>
</evidence>
<keyword evidence="7" id="KW-1185">Reference proteome</keyword>
<evidence type="ECO:0000313" key="6">
    <source>
        <dbReference type="EMBL" id="ESK51060.1"/>
    </source>
</evidence>
<comment type="catalytic activity">
    <reaction evidence="1 5">
        <text>3'-dephospho-CoA + ATP = 2'-(5''-triphospho-alpha-D-ribosyl)-3'-dephospho-CoA + adenine</text>
        <dbReference type="Rhea" id="RHEA:15117"/>
        <dbReference type="ChEBI" id="CHEBI:16708"/>
        <dbReference type="ChEBI" id="CHEBI:30616"/>
        <dbReference type="ChEBI" id="CHEBI:57328"/>
        <dbReference type="ChEBI" id="CHEBI:61378"/>
        <dbReference type="EC" id="2.4.2.52"/>
    </reaction>
</comment>
<evidence type="ECO:0000256" key="2">
    <source>
        <dbReference type="ARBA" id="ARBA00022679"/>
    </source>
</evidence>
<comment type="function">
    <text evidence="5">Involved in the formation of 2-(5''-phosphoribosyl)-3'-dephosphocoenzyme-A, the prosthetic group of the acyl-carrier protein of the malonate decarboxylase.</text>
</comment>
<evidence type="ECO:0000256" key="4">
    <source>
        <dbReference type="ARBA" id="ARBA00022840"/>
    </source>
</evidence>
<proteinExistence type="inferred from homology"/>
<reference evidence="6 7" key="1">
    <citation type="submission" date="2013-10" db="EMBL/GenBank/DDBJ databases">
        <title>The Genome Sequence of Acinetobacter brisouii CIP 110357.</title>
        <authorList>
            <consortium name="The Broad Institute Genomics Platform"/>
            <consortium name="The Broad Institute Genome Sequencing Center for Infectious Disease"/>
            <person name="Cerqueira G."/>
            <person name="Feldgarden M."/>
            <person name="Courvalin P."/>
            <person name="Grillot-Courvalin C."/>
            <person name="Clermont D."/>
            <person name="Rocha E."/>
            <person name="Yoon E.-J."/>
            <person name="Nemec A."/>
            <person name="Young S.K."/>
            <person name="Zeng Q."/>
            <person name="Gargeya S."/>
            <person name="Fitzgerald M."/>
            <person name="Abouelleil A."/>
            <person name="Alvarado L."/>
            <person name="Berlin A.M."/>
            <person name="Chapman S.B."/>
            <person name="Gainer-Dewar J."/>
            <person name="Goldberg J."/>
            <person name="Gnerre S."/>
            <person name="Griggs A."/>
            <person name="Gujja S."/>
            <person name="Hansen M."/>
            <person name="Howarth C."/>
            <person name="Imamovic A."/>
            <person name="Ireland A."/>
            <person name="Larimer J."/>
            <person name="McCowan C."/>
            <person name="Murphy C."/>
            <person name="Pearson M."/>
            <person name="Poon T.W."/>
            <person name="Priest M."/>
            <person name="Roberts A."/>
            <person name="Saif S."/>
            <person name="Shea T."/>
            <person name="Sykes S."/>
            <person name="Wortman J."/>
            <person name="Nusbaum C."/>
            <person name="Birren B."/>
        </authorList>
    </citation>
    <scope>NUCLEOTIDE SEQUENCE [LARGE SCALE GENOMIC DNA]</scope>
    <source>
        <strain evidence="6 7">CIP 110357</strain>
    </source>
</reference>
<dbReference type="OrthoDB" id="114886at2"/>
<protein>
    <recommendedName>
        <fullName evidence="5">Probable 2-(5''-triphosphoribosyl)-3'-dephosphocoenzyme-A synthase</fullName>
        <shortName evidence="5">2-(5''-triphosphoribosyl)-3'-dephospho-CoA synthase</shortName>
        <ecNumber evidence="5">2.4.2.52</ecNumber>
    </recommendedName>
</protein>
<dbReference type="NCBIfam" id="NF002315">
    <property type="entry name" value="PRK01237.1"/>
    <property type="match status" value="1"/>
</dbReference>
<dbReference type="Gene3D" id="1.10.4200.10">
    <property type="entry name" value="Triphosphoribosyl-dephospho-CoA protein"/>
    <property type="match status" value="2"/>
</dbReference>
<dbReference type="InterPro" id="IPR002736">
    <property type="entry name" value="CitG"/>
</dbReference>
<keyword evidence="2 5" id="KW-0808">Transferase</keyword>
<dbReference type="EC" id="2.4.2.52" evidence="5"/>
<keyword evidence="4 5" id="KW-0067">ATP-binding</keyword>
<gene>
    <name evidence="5" type="primary">mdcB</name>
    <name evidence="6" type="ORF">P255_01565</name>
</gene>